<accession>A0ABW4U231</accession>
<dbReference type="CDD" id="cd05483">
    <property type="entry name" value="retropepsin_like_bacteria"/>
    <property type="match status" value="1"/>
</dbReference>
<dbReference type="InterPro" id="IPR034122">
    <property type="entry name" value="Retropepsin-like_bacterial"/>
</dbReference>
<dbReference type="SUPFAM" id="SSF50630">
    <property type="entry name" value="Acid proteases"/>
    <property type="match status" value="2"/>
</dbReference>
<dbReference type="Pfam" id="PF13650">
    <property type="entry name" value="Asp_protease_2"/>
    <property type="match status" value="2"/>
</dbReference>
<name>A0ABW4U231_9SPHN</name>
<feature type="domain" description="Peptidase A2" evidence="2">
    <location>
        <begin position="44"/>
        <end position="131"/>
    </location>
</feature>
<evidence type="ECO:0000259" key="2">
    <source>
        <dbReference type="PROSITE" id="PS50175"/>
    </source>
</evidence>
<dbReference type="GO" id="GO:0008233">
    <property type="term" value="F:peptidase activity"/>
    <property type="evidence" value="ECO:0007669"/>
    <property type="project" value="UniProtKB-KW"/>
</dbReference>
<keyword evidence="1" id="KW-0378">Hydrolase</keyword>
<dbReference type="EMBL" id="JBHUGS010000004">
    <property type="protein sequence ID" value="MFD1951922.1"/>
    <property type="molecule type" value="Genomic_DNA"/>
</dbReference>
<comment type="caution">
    <text evidence="3">The sequence shown here is derived from an EMBL/GenBank/DDBJ whole genome shotgun (WGS) entry which is preliminary data.</text>
</comment>
<sequence length="293" mass="30728">MLAIATAVATSTAVPATSPACMPLEHGDGGSPVITALVNDAGPFAFVLDTGSSGTTLDDRRTKQLQLVPDGSAEQAHGMGGAIDVRLFRLSRFEAGPVTVRDLIVPGIAAPSLASHDIAGLAGVDLFGRRLVTWRWDRSCVQLGQSGSKPLGSGWKTIGSRWLKPWKVLIPVRIGTARGWGLLDTGAQKSILSPGFARVAGLGEAAGSEVEGITGIDGKETPLAAYRISAVVGLWSYSEVKVSVAALPLFDRLGGMDQPVAVIGMDWIGSNQFAIDYGAERVWQKASVRKAKR</sequence>
<dbReference type="PROSITE" id="PS50175">
    <property type="entry name" value="ASP_PROT_RETROV"/>
    <property type="match status" value="1"/>
</dbReference>
<evidence type="ECO:0000313" key="4">
    <source>
        <dbReference type="Proteomes" id="UP001597400"/>
    </source>
</evidence>
<dbReference type="GO" id="GO:0006508">
    <property type="term" value="P:proteolysis"/>
    <property type="evidence" value="ECO:0007669"/>
    <property type="project" value="UniProtKB-KW"/>
</dbReference>
<organism evidence="3 4">
    <name type="scientific">Sphingomonas arantia</name>
    <dbReference type="NCBI Taxonomy" id="1460676"/>
    <lineage>
        <taxon>Bacteria</taxon>
        <taxon>Pseudomonadati</taxon>
        <taxon>Pseudomonadota</taxon>
        <taxon>Alphaproteobacteria</taxon>
        <taxon>Sphingomonadales</taxon>
        <taxon>Sphingomonadaceae</taxon>
        <taxon>Sphingomonas</taxon>
    </lineage>
</organism>
<reference evidence="4" key="1">
    <citation type="journal article" date="2019" name="Int. J. Syst. Evol. Microbiol.">
        <title>The Global Catalogue of Microorganisms (GCM) 10K type strain sequencing project: providing services to taxonomists for standard genome sequencing and annotation.</title>
        <authorList>
            <consortium name="The Broad Institute Genomics Platform"/>
            <consortium name="The Broad Institute Genome Sequencing Center for Infectious Disease"/>
            <person name="Wu L."/>
            <person name="Ma J."/>
        </authorList>
    </citation>
    <scope>NUCLEOTIDE SEQUENCE [LARGE SCALE GENOMIC DNA]</scope>
    <source>
        <strain evidence="4">CGMCC 1.12702</strain>
    </source>
</reference>
<proteinExistence type="predicted"/>
<evidence type="ECO:0000256" key="1">
    <source>
        <dbReference type="ARBA" id="ARBA00022801"/>
    </source>
</evidence>
<gene>
    <name evidence="3" type="ORF">ACFSGX_14205</name>
</gene>
<dbReference type="Gene3D" id="2.40.70.10">
    <property type="entry name" value="Acid Proteases"/>
    <property type="match status" value="2"/>
</dbReference>
<dbReference type="RefSeq" id="WP_380931154.1">
    <property type="nucleotide sequence ID" value="NZ_JBHUGS010000004.1"/>
</dbReference>
<evidence type="ECO:0000313" key="3">
    <source>
        <dbReference type="EMBL" id="MFD1951922.1"/>
    </source>
</evidence>
<dbReference type="Proteomes" id="UP001597400">
    <property type="component" value="Unassembled WGS sequence"/>
</dbReference>
<keyword evidence="4" id="KW-1185">Reference proteome</keyword>
<protein>
    <submittedName>
        <fullName evidence="3">Aspartyl protease family protein</fullName>
    </submittedName>
</protein>
<dbReference type="InterPro" id="IPR001995">
    <property type="entry name" value="Peptidase_A2_cat"/>
</dbReference>
<keyword evidence="3" id="KW-0645">Protease</keyword>
<dbReference type="InterPro" id="IPR021109">
    <property type="entry name" value="Peptidase_aspartic_dom_sf"/>
</dbReference>